<dbReference type="Ensembl" id="ENSSFOT00015002388.2">
    <property type="protein sequence ID" value="ENSSFOP00015002344.2"/>
    <property type="gene ID" value="ENSSFOG00015001589.2"/>
</dbReference>
<reference evidence="3" key="2">
    <citation type="submission" date="2025-08" db="UniProtKB">
        <authorList>
            <consortium name="Ensembl"/>
        </authorList>
    </citation>
    <scope>IDENTIFICATION</scope>
</reference>
<feature type="compositionally biased region" description="Polar residues" evidence="2">
    <location>
        <begin position="394"/>
        <end position="403"/>
    </location>
</feature>
<reference evidence="3" key="3">
    <citation type="submission" date="2025-09" db="UniProtKB">
        <authorList>
            <consortium name="Ensembl"/>
        </authorList>
    </citation>
    <scope>IDENTIFICATION</scope>
</reference>
<name>A0A8C9QXY5_SCLFO</name>
<evidence type="ECO:0000256" key="2">
    <source>
        <dbReference type="SAM" id="MobiDB-lite"/>
    </source>
</evidence>
<accession>A0A8C9QXY5</accession>
<keyword evidence="4" id="KW-1185">Reference proteome</keyword>
<protein>
    <submittedName>
        <fullName evidence="3">EF-hand and coiled-coil domain-containing protein 1-like</fullName>
    </submittedName>
</protein>
<feature type="region of interest" description="Disordered" evidence="2">
    <location>
        <begin position="388"/>
        <end position="412"/>
    </location>
</feature>
<evidence type="ECO:0000313" key="3">
    <source>
        <dbReference type="Ensembl" id="ENSSFOP00015002344.2"/>
    </source>
</evidence>
<sequence length="634" mass="70912">MQSRATSPRQSCHTSIRAARRSEWLRGALAHHYEPDPSVDNEIVVLATGIDQYLQEVFHHLAFYNGGDLVSADDFLLLCDVLGIFAASEGARETDDDEGALGVRSGLPRELHFKEFHARLCGYFGAGARGKAEASARLPVTEETEHIEREIRLRWPRVRRRKCVSFDLSKDVQSWKRISGSKPKTSHLHGTTGKPLDHRVADSLLPGVVQQLEMENASLRELVEDLRSALQGSDARCLSLEVALRRERGPISRKSARERRADSGLTRCPQAQWYGRGTRDLLKELELIRDSRDGQLEEAMRFNQRLEEELCMAHLQGQKLEETVAWLRRENGQIKRMAEEARAALANGLDRVKEIQGQAQLVPSLQNRLQNLEAKLQTFRSSCTCGAESKKQRGCSSMSTGSPLHTEREESCLEGVEEDLQRAVEGRAASDEEEEERGAEVGQCCLMEVKRLIKRLHNCAKGCQSTAARLLLVTQVYLHDNRPKSFNISTVVKGGSPRTHTCAKEKESGLEKLLCSTVKDMKLREREVEALGHEIQIVETERFRLSLLEEKLTDALSLLLQLRSQNISQRALGKILLDTLNVSSNAGHVPSHALQVVDALCQQLLCCDLLMEEGETRASSTAPQDASNHLLISC</sequence>
<organism evidence="3 4">
    <name type="scientific">Scleropages formosus</name>
    <name type="common">Asian bonytongue</name>
    <name type="synonym">Osteoglossum formosum</name>
    <dbReference type="NCBI Taxonomy" id="113540"/>
    <lineage>
        <taxon>Eukaryota</taxon>
        <taxon>Metazoa</taxon>
        <taxon>Chordata</taxon>
        <taxon>Craniata</taxon>
        <taxon>Vertebrata</taxon>
        <taxon>Euteleostomi</taxon>
        <taxon>Actinopterygii</taxon>
        <taxon>Neopterygii</taxon>
        <taxon>Teleostei</taxon>
        <taxon>Osteoglossocephala</taxon>
        <taxon>Osteoglossomorpha</taxon>
        <taxon>Osteoglossiformes</taxon>
        <taxon>Osteoglossidae</taxon>
        <taxon>Scleropages</taxon>
    </lineage>
</organism>
<feature type="coiled-coil region" evidence="1">
    <location>
        <begin position="327"/>
        <end position="382"/>
    </location>
</feature>
<proteinExistence type="predicted"/>
<dbReference type="GeneTree" id="ENSGT00940000163561"/>
<dbReference type="Pfam" id="PF15799">
    <property type="entry name" value="CCD48"/>
    <property type="match status" value="2"/>
</dbReference>
<dbReference type="AlphaFoldDB" id="A0A8C9QXY5"/>
<dbReference type="InterPro" id="IPR031601">
    <property type="entry name" value="CCD48"/>
</dbReference>
<reference evidence="3 4" key="1">
    <citation type="submission" date="2019-04" db="EMBL/GenBank/DDBJ databases">
        <authorList>
            <consortium name="Wellcome Sanger Institute Data Sharing"/>
        </authorList>
    </citation>
    <scope>NUCLEOTIDE SEQUENCE [LARGE SCALE GENOMIC DNA]</scope>
</reference>
<dbReference type="Proteomes" id="UP000694397">
    <property type="component" value="Chromosome 2"/>
</dbReference>
<keyword evidence="1" id="KW-0175">Coiled coil</keyword>
<gene>
    <name evidence="3" type="primary">si:ch211-112f3.4</name>
</gene>
<evidence type="ECO:0000256" key="1">
    <source>
        <dbReference type="SAM" id="Coils"/>
    </source>
</evidence>
<evidence type="ECO:0000313" key="4">
    <source>
        <dbReference type="Proteomes" id="UP000694397"/>
    </source>
</evidence>
<dbReference type="OrthoDB" id="10054715at2759"/>